<sequence>MRTDRPHPRGAGLPPAPGPPARSPLTELATLVDAGVLRPVLDRVFERDATGEALSYVQEGRAKAGKVVLVASWSPRQ</sequence>
<dbReference type="Pfam" id="PF13602">
    <property type="entry name" value="ADH_zinc_N_2"/>
    <property type="match status" value="1"/>
</dbReference>
<dbReference type="HOGENOM" id="CLU_2631097_0_0_11"/>
<dbReference type="Gene3D" id="3.90.180.10">
    <property type="entry name" value="Medium-chain alcohol dehydrogenases, catalytic domain"/>
    <property type="match status" value="1"/>
</dbReference>
<proteinExistence type="predicted"/>
<reference evidence="2 3" key="1">
    <citation type="journal article" date="2012" name="J. Bacteriol.">
        <title>Genome Sequence of Blastococcus saxobsidens DD2, a Stone-Inhabiting Bacterium.</title>
        <authorList>
            <person name="Chouaia B."/>
            <person name="Crotti E."/>
            <person name="Brusetti L."/>
            <person name="Daffonchio D."/>
            <person name="Essoussi I."/>
            <person name="Nouioui I."/>
            <person name="Sbissi I."/>
            <person name="Ghodhbane-Gtari F."/>
            <person name="Gtari M."/>
            <person name="Vacherie B."/>
            <person name="Barbe V."/>
            <person name="Medigue C."/>
            <person name="Gury J."/>
            <person name="Pujic P."/>
            <person name="Normand P."/>
        </authorList>
    </citation>
    <scope>NUCLEOTIDE SEQUENCE [LARGE SCALE GENOMIC DNA]</scope>
    <source>
        <strain evidence="2 3">DD2</strain>
    </source>
</reference>
<gene>
    <name evidence="2" type="ordered locus">BLASA_0894</name>
</gene>
<dbReference type="Proteomes" id="UP000007517">
    <property type="component" value="Chromosome"/>
</dbReference>
<accession>H6RTI7</accession>
<dbReference type="OrthoDB" id="3727682at2"/>
<reference evidence="3" key="2">
    <citation type="submission" date="2012-02" db="EMBL/GenBank/DDBJ databases">
        <title>Complete genome sequence of Blastococcus saxobsidens strain DD2.</title>
        <authorList>
            <person name="Genoscope."/>
        </authorList>
    </citation>
    <scope>NUCLEOTIDE SEQUENCE [LARGE SCALE GENOMIC DNA]</scope>
    <source>
        <strain evidence="3">DD2</strain>
    </source>
</reference>
<feature type="region of interest" description="Disordered" evidence="1">
    <location>
        <begin position="1"/>
        <end position="24"/>
    </location>
</feature>
<evidence type="ECO:0000256" key="1">
    <source>
        <dbReference type="SAM" id="MobiDB-lite"/>
    </source>
</evidence>
<name>H6RTI7_BLASD</name>
<dbReference type="STRING" id="1146883.BLASA_0894"/>
<dbReference type="Gene3D" id="3.40.50.720">
    <property type="entry name" value="NAD(P)-binding Rossmann-like Domain"/>
    <property type="match status" value="1"/>
</dbReference>
<keyword evidence="3" id="KW-1185">Reference proteome</keyword>
<dbReference type="AlphaFoldDB" id="H6RTI7"/>
<dbReference type="RefSeq" id="WP_014374751.1">
    <property type="nucleotide sequence ID" value="NC_016943.1"/>
</dbReference>
<organism evidence="2 3">
    <name type="scientific">Blastococcus saxobsidens (strain DD2)</name>
    <dbReference type="NCBI Taxonomy" id="1146883"/>
    <lineage>
        <taxon>Bacteria</taxon>
        <taxon>Bacillati</taxon>
        <taxon>Actinomycetota</taxon>
        <taxon>Actinomycetes</taxon>
        <taxon>Geodermatophilales</taxon>
        <taxon>Geodermatophilaceae</taxon>
        <taxon>Blastococcus</taxon>
    </lineage>
</organism>
<dbReference type="eggNOG" id="COG0604">
    <property type="taxonomic scope" value="Bacteria"/>
</dbReference>
<protein>
    <submittedName>
        <fullName evidence="2">Uncharacterized protein</fullName>
    </submittedName>
</protein>
<dbReference type="EMBL" id="FO117623">
    <property type="protein sequence ID" value="CCG01845.1"/>
    <property type="molecule type" value="Genomic_DNA"/>
</dbReference>
<evidence type="ECO:0000313" key="3">
    <source>
        <dbReference type="Proteomes" id="UP000007517"/>
    </source>
</evidence>
<evidence type="ECO:0000313" key="2">
    <source>
        <dbReference type="EMBL" id="CCG01845.1"/>
    </source>
</evidence>
<dbReference type="KEGG" id="bsd:BLASA_0894"/>